<evidence type="ECO:0000256" key="3">
    <source>
        <dbReference type="ARBA" id="ARBA00022692"/>
    </source>
</evidence>
<evidence type="ECO:0000259" key="7">
    <source>
        <dbReference type="Pfam" id="PF04138"/>
    </source>
</evidence>
<dbReference type="Pfam" id="PF04138">
    <property type="entry name" value="GtrA_DPMS_TM"/>
    <property type="match status" value="1"/>
</dbReference>
<dbReference type="EMBL" id="JBJIAA010000022">
    <property type="protein sequence ID" value="MFL0252940.1"/>
    <property type="molecule type" value="Genomic_DNA"/>
</dbReference>
<feature type="transmembrane region" description="Helical" evidence="6">
    <location>
        <begin position="87"/>
        <end position="111"/>
    </location>
</feature>
<feature type="transmembrane region" description="Helical" evidence="6">
    <location>
        <begin position="117"/>
        <end position="139"/>
    </location>
</feature>
<feature type="transmembrane region" description="Helical" evidence="6">
    <location>
        <begin position="46"/>
        <end position="66"/>
    </location>
</feature>
<keyword evidence="3 6" id="KW-0812">Transmembrane</keyword>
<dbReference type="Proteomes" id="UP001623592">
    <property type="component" value="Unassembled WGS sequence"/>
</dbReference>
<keyword evidence="4 6" id="KW-1133">Transmembrane helix</keyword>
<comment type="similarity">
    <text evidence="2">Belongs to the GtrA family.</text>
</comment>
<evidence type="ECO:0000256" key="6">
    <source>
        <dbReference type="SAM" id="Phobius"/>
    </source>
</evidence>
<evidence type="ECO:0000256" key="5">
    <source>
        <dbReference type="ARBA" id="ARBA00023136"/>
    </source>
</evidence>
<dbReference type="RefSeq" id="WP_406789599.1">
    <property type="nucleotide sequence ID" value="NZ_JBJIAA010000022.1"/>
</dbReference>
<evidence type="ECO:0000313" key="8">
    <source>
        <dbReference type="EMBL" id="MFL0252940.1"/>
    </source>
</evidence>
<feature type="transmembrane region" description="Helical" evidence="6">
    <location>
        <begin position="20"/>
        <end position="40"/>
    </location>
</feature>
<comment type="caution">
    <text evidence="8">The sequence shown here is derived from an EMBL/GenBank/DDBJ whole genome shotgun (WGS) entry which is preliminary data.</text>
</comment>
<evidence type="ECO:0000313" key="9">
    <source>
        <dbReference type="Proteomes" id="UP001623592"/>
    </source>
</evidence>
<feature type="domain" description="GtrA/DPMS transmembrane" evidence="7">
    <location>
        <begin position="22"/>
        <end position="139"/>
    </location>
</feature>
<dbReference type="InterPro" id="IPR007267">
    <property type="entry name" value="GtrA_DPMS_TM"/>
</dbReference>
<name>A0ABW8TKD9_9CLOT</name>
<dbReference type="PANTHER" id="PTHR38459">
    <property type="entry name" value="PROPHAGE BACTOPRENOL-LINKED GLUCOSE TRANSLOCASE HOMOLOG"/>
    <property type="match status" value="1"/>
</dbReference>
<comment type="subcellular location">
    <subcellularLocation>
        <location evidence="1">Membrane</location>
        <topology evidence="1">Multi-pass membrane protein</topology>
    </subcellularLocation>
</comment>
<gene>
    <name evidence="8" type="ORF">ACJDT4_21260</name>
</gene>
<evidence type="ECO:0000256" key="4">
    <source>
        <dbReference type="ARBA" id="ARBA00022989"/>
    </source>
</evidence>
<reference evidence="8 9" key="1">
    <citation type="submission" date="2024-11" db="EMBL/GenBank/DDBJ databases">
        <authorList>
            <person name="Heng Y.C."/>
            <person name="Lim A.C.H."/>
            <person name="Lee J.K.Y."/>
            <person name="Kittelmann S."/>
        </authorList>
    </citation>
    <scope>NUCLEOTIDE SEQUENCE [LARGE SCALE GENOMIC DNA]</scope>
    <source>
        <strain evidence="8 9">WILCCON 0114</strain>
    </source>
</reference>
<evidence type="ECO:0000256" key="2">
    <source>
        <dbReference type="ARBA" id="ARBA00009399"/>
    </source>
</evidence>
<dbReference type="InterPro" id="IPR051401">
    <property type="entry name" value="GtrA_CellWall_Glycosyl"/>
</dbReference>
<accession>A0ABW8TKD9</accession>
<dbReference type="PANTHER" id="PTHR38459:SF5">
    <property type="entry name" value="CELL WALL TEICHOIC ACID GLYCOSYLATION PROTEIN GTCA"/>
    <property type="match status" value="1"/>
</dbReference>
<keyword evidence="9" id="KW-1185">Reference proteome</keyword>
<organism evidence="8 9">
    <name type="scientific">Clostridium neuense</name>
    <dbReference type="NCBI Taxonomy" id="1728934"/>
    <lineage>
        <taxon>Bacteria</taxon>
        <taxon>Bacillati</taxon>
        <taxon>Bacillota</taxon>
        <taxon>Clostridia</taxon>
        <taxon>Eubacteriales</taxon>
        <taxon>Clostridiaceae</taxon>
        <taxon>Clostridium</taxon>
    </lineage>
</organism>
<keyword evidence="5 6" id="KW-0472">Membrane</keyword>
<protein>
    <submittedName>
        <fullName evidence="8">GtrA family protein</fullName>
    </submittedName>
</protein>
<sequence length="149" mass="17528">MKTLYEIKDKYLTESNIEKISYLIFGGFTTLINLVSYWFFTYILKFNYMISSVFAWVFAVIFAFITNKLFVFKSYNKDLNTVLKETVSFFTFRILSLFIDLGTMFLCVQVIKMHSLLAKVLANIIVIVFNYFASKFVIFKKDNGQHQNS</sequence>
<evidence type="ECO:0000256" key="1">
    <source>
        <dbReference type="ARBA" id="ARBA00004141"/>
    </source>
</evidence>
<proteinExistence type="inferred from homology"/>